<evidence type="ECO:0000259" key="8">
    <source>
        <dbReference type="PROSITE" id="PS50067"/>
    </source>
</evidence>
<feature type="compositionally biased region" description="Polar residues" evidence="6">
    <location>
        <begin position="228"/>
        <end position="247"/>
    </location>
</feature>
<dbReference type="SUPFAM" id="SSF52540">
    <property type="entry name" value="P-loop containing nucleoside triphosphate hydrolases"/>
    <property type="match status" value="1"/>
</dbReference>
<feature type="compositionally biased region" description="Low complexity" evidence="6">
    <location>
        <begin position="1064"/>
        <end position="1083"/>
    </location>
</feature>
<dbReference type="GO" id="GO:0008017">
    <property type="term" value="F:microtubule binding"/>
    <property type="evidence" value="ECO:0007669"/>
    <property type="project" value="InterPro"/>
</dbReference>
<feature type="compositionally biased region" description="Basic and acidic residues" evidence="6">
    <location>
        <begin position="1050"/>
        <end position="1063"/>
    </location>
</feature>
<evidence type="ECO:0000256" key="1">
    <source>
        <dbReference type="ARBA" id="ARBA00010899"/>
    </source>
</evidence>
<feature type="binding site" evidence="4">
    <location>
        <begin position="633"/>
        <end position="640"/>
    </location>
    <ligand>
        <name>ATP</name>
        <dbReference type="ChEBI" id="CHEBI:30616"/>
    </ligand>
</feature>
<evidence type="ECO:0000313" key="9">
    <source>
        <dbReference type="EMBL" id="AMS24249.1"/>
    </source>
</evidence>
<feature type="region of interest" description="Disordered" evidence="6">
    <location>
        <begin position="1163"/>
        <end position="1279"/>
    </location>
</feature>
<dbReference type="FunFam" id="3.40.850.10:FF:000111">
    <property type="entry name" value="p-loop nucleoside triphosphate hydrolase superfamily protein with CH (Calponin Homology) domain"/>
    <property type="match status" value="1"/>
</dbReference>
<evidence type="ECO:0000256" key="5">
    <source>
        <dbReference type="SAM" id="Coils"/>
    </source>
</evidence>
<dbReference type="Gene3D" id="3.40.850.10">
    <property type="entry name" value="Kinesin motor domain"/>
    <property type="match status" value="1"/>
</dbReference>
<dbReference type="GO" id="GO:0005524">
    <property type="term" value="F:ATP binding"/>
    <property type="evidence" value="ECO:0007669"/>
    <property type="project" value="UniProtKB-UniRule"/>
</dbReference>
<dbReference type="CDD" id="cd01366">
    <property type="entry name" value="KISc_C_terminal"/>
    <property type="match status" value="1"/>
</dbReference>
<accession>A0A142KWC9</accession>
<comment type="similarity">
    <text evidence="1">Belongs to the TRAFAC class myosin-kinesin ATPase superfamily. Kinesin family. KIN-14 subfamily.</text>
</comment>
<feature type="compositionally biased region" description="Basic and acidic residues" evidence="6">
    <location>
        <begin position="986"/>
        <end position="1003"/>
    </location>
</feature>
<keyword evidence="4" id="KW-0547">Nucleotide-binding</keyword>
<evidence type="ECO:0000256" key="3">
    <source>
        <dbReference type="ARBA" id="ARBA00023175"/>
    </source>
</evidence>
<keyword evidence="4" id="KW-0067">ATP-binding</keyword>
<protein>
    <submittedName>
        <fullName evidence="9">Kinesin 14-IIc protein</fullName>
    </submittedName>
</protein>
<feature type="compositionally biased region" description="Polar residues" evidence="6">
    <location>
        <begin position="208"/>
        <end position="218"/>
    </location>
</feature>
<dbReference type="InterPro" id="IPR001715">
    <property type="entry name" value="CH_dom"/>
</dbReference>
<dbReference type="FunFam" id="3.40.850.10:FF:000178">
    <property type="entry name" value="Kinesin-related protein3"/>
    <property type="match status" value="1"/>
</dbReference>
<feature type="region of interest" description="Disordered" evidence="6">
    <location>
        <begin position="1"/>
        <end position="20"/>
    </location>
</feature>
<feature type="coiled-coil region" evidence="5">
    <location>
        <begin position="884"/>
        <end position="911"/>
    </location>
</feature>
<keyword evidence="3 4" id="KW-0505">Motor protein</keyword>
<dbReference type="CDD" id="cd21203">
    <property type="entry name" value="CH_AtKIN14-like"/>
    <property type="match status" value="1"/>
</dbReference>
<proteinExistence type="evidence at transcript level"/>
<feature type="coiled-coil region" evidence="5">
    <location>
        <begin position="364"/>
        <end position="476"/>
    </location>
</feature>
<evidence type="ECO:0000256" key="2">
    <source>
        <dbReference type="ARBA" id="ARBA00022528"/>
    </source>
</evidence>
<dbReference type="EMBL" id="KT986275">
    <property type="protein sequence ID" value="AMS24249.1"/>
    <property type="molecule type" value="mRNA"/>
</dbReference>
<dbReference type="GO" id="GO:0015630">
    <property type="term" value="C:microtubule cytoskeleton"/>
    <property type="evidence" value="ECO:0007669"/>
    <property type="project" value="TreeGrafter"/>
</dbReference>
<dbReference type="Gene3D" id="1.10.418.10">
    <property type="entry name" value="Calponin-like domain"/>
    <property type="match status" value="1"/>
</dbReference>
<organism evidence="9">
    <name type="scientific">Marsilea vestita</name>
    <name type="common">Hairy water-clover</name>
    <dbReference type="NCBI Taxonomy" id="59764"/>
    <lineage>
        <taxon>Eukaryota</taxon>
        <taxon>Viridiplantae</taxon>
        <taxon>Streptophyta</taxon>
        <taxon>Embryophyta</taxon>
        <taxon>Tracheophyta</taxon>
        <taxon>Polypodiopsida</taxon>
        <taxon>Polypodiidae</taxon>
        <taxon>Salviniales</taxon>
        <taxon>Marsileaceae</taxon>
        <taxon>Marsilea</taxon>
    </lineage>
</organism>
<keyword evidence="2" id="KW-0934">Plastid</keyword>
<dbReference type="InterPro" id="IPR036961">
    <property type="entry name" value="Kinesin_motor_dom_sf"/>
</dbReference>
<keyword evidence="5" id="KW-0175">Coiled coil</keyword>
<dbReference type="SUPFAM" id="SSF47576">
    <property type="entry name" value="Calponin-homology domain, CH-domain"/>
    <property type="match status" value="1"/>
</dbReference>
<feature type="compositionally biased region" description="Basic and acidic residues" evidence="6">
    <location>
        <begin position="1"/>
        <end position="11"/>
    </location>
</feature>
<feature type="region of interest" description="Disordered" evidence="6">
    <location>
        <begin position="969"/>
        <end position="1035"/>
    </location>
</feature>
<feature type="domain" description="Calponin-homology (CH)" evidence="7">
    <location>
        <begin position="23"/>
        <end position="137"/>
    </location>
</feature>
<dbReference type="Pfam" id="PF00225">
    <property type="entry name" value="Kinesin"/>
    <property type="match status" value="1"/>
</dbReference>
<dbReference type="PRINTS" id="PR00380">
    <property type="entry name" value="KINESINHEAVY"/>
</dbReference>
<feature type="region of interest" description="Disordered" evidence="6">
    <location>
        <begin position="207"/>
        <end position="249"/>
    </location>
</feature>
<feature type="domain" description="Kinesin motor" evidence="8">
    <location>
        <begin position="550"/>
        <end position="877"/>
    </location>
</feature>
<dbReference type="PANTHER" id="PTHR47972">
    <property type="entry name" value="KINESIN-LIKE PROTEIN KLP-3"/>
    <property type="match status" value="1"/>
</dbReference>
<feature type="compositionally biased region" description="Low complexity" evidence="6">
    <location>
        <begin position="1221"/>
        <end position="1234"/>
    </location>
</feature>
<dbReference type="GO" id="GO:0007018">
    <property type="term" value="P:microtubule-based movement"/>
    <property type="evidence" value="ECO:0007669"/>
    <property type="project" value="InterPro"/>
</dbReference>
<evidence type="ECO:0000256" key="6">
    <source>
        <dbReference type="SAM" id="MobiDB-lite"/>
    </source>
</evidence>
<dbReference type="AlphaFoldDB" id="A0A142KWC9"/>
<feature type="compositionally biased region" description="Polar residues" evidence="6">
    <location>
        <begin position="167"/>
        <end position="184"/>
    </location>
</feature>
<dbReference type="InterPro" id="IPR001752">
    <property type="entry name" value="Kinesin_motor_dom"/>
</dbReference>
<dbReference type="PROSITE" id="PS50021">
    <property type="entry name" value="CH"/>
    <property type="match status" value="1"/>
</dbReference>
<name>A0A142KWC9_MARVE</name>
<evidence type="ECO:0000256" key="4">
    <source>
        <dbReference type="PROSITE-ProRule" id="PRU00283"/>
    </source>
</evidence>
<dbReference type="SMART" id="SM00129">
    <property type="entry name" value="KISc"/>
    <property type="match status" value="1"/>
</dbReference>
<dbReference type="InterPro" id="IPR027417">
    <property type="entry name" value="P-loop_NTPase"/>
</dbReference>
<keyword evidence="2" id="KW-0150">Chloroplast</keyword>
<dbReference type="InterPro" id="IPR027640">
    <property type="entry name" value="Kinesin-like_fam"/>
</dbReference>
<feature type="compositionally biased region" description="Polar residues" evidence="6">
    <location>
        <begin position="1163"/>
        <end position="1182"/>
    </location>
</feature>
<feature type="region of interest" description="Disordered" evidence="6">
    <location>
        <begin position="162"/>
        <end position="189"/>
    </location>
</feature>
<feature type="region of interest" description="Disordered" evidence="6">
    <location>
        <begin position="1050"/>
        <end position="1088"/>
    </location>
</feature>
<dbReference type="GO" id="GO:0003777">
    <property type="term" value="F:microtubule motor activity"/>
    <property type="evidence" value="ECO:0007669"/>
    <property type="project" value="InterPro"/>
</dbReference>
<evidence type="ECO:0000259" key="7">
    <source>
        <dbReference type="PROSITE" id="PS50021"/>
    </source>
</evidence>
<dbReference type="PANTHER" id="PTHR47972:SF28">
    <property type="entry name" value="KINESIN-LIKE PROTEIN KLP-3"/>
    <property type="match status" value="1"/>
</dbReference>
<sequence length="1279" mass="142567">MVTMAADDHRSYSSTTASTSDSVTRRYQAATWLQRTVGPLDLPIDPSEEDMRLCLRDGTVLSRLLNKLDPTLISKVLEVDDLSHDSISQDSLKGFLKAVTLLKIPAFERLDLEQPNYRPSSIEKVVDCLLSLRSYYDFMQTKDDGLKRYDVTLNVNLATTRKDGLASPSSARSTSHLTPRSPMQSRRRWVIPEPDSSVDMDLPIGHFSSMNGGNSQVPNAPPKPSSHDLVSTDENYAPSHSQSSAGSNHIHHISQKFREILRLKTRGPIQDQAASTNAGVLNSLDSVSNLVNAILGDKQQEEVPALVEYMLKKVMEEFERRLVTQSEQVANLRSTLKEHLTREDRLASRARVLETLAVGTGEEVKIVHNQLQKLKIDKKKAEDELKLKEHLMSKLQKENEDGQITVAALENEILNLKQKHQEEVQELEAKRQELKEDMQNEFDKLETLQRESMMRMQELQALAAAEMQVLKQREERYQSFILSNIGLCRDMKLALEATKQECALMNDAWSEESRALGQQLHALSHAASGYHKVLAENRRLHNEVQDLKGNIRVYCRVRPFLGGQETKQSVVEFIGENGDLLLANPKQVKDGHKMFTFNKTFGPSASQEEVFMDTQPLIRSVLDGYNVCIFAYGQTGSGKTFTMTGPNSLTEKDWGVNYRALNDLFHISQSREDVVKYEVAVQMVEIYNEQVRDLLMSDCPNKKLEIRNYSQLNGLNLPDATMLPVSSTSDVLELIKIGQKNRAVGATALNERSSRSHSVLTVHVQGTDLASGSILRACLHLVDLAGSERVDRSEVTGDRLKEAQHINKSLSALGDVVSALAQKNSHVPYRNSKLTQLLQNSLAGQAKTLMFVHISPDTESYGETISTLKFAERVASVELGAARSNKESKEVRDLKEQVAMLKEIINKKDAEIDRLQVIRSSSLEVEKFKSRDIHHIKPPVVDLKHQRLRRQTVDMASCKEKPVPAQALEGSQLADFNTHSPPSSPKDVKRSQDSTQSKEKIIDSRPFCRSRSDDNLANRSPELANRSPELLNRSPEQIFEVEKNELLTEGECQPKDWGDRVHSSTDSSLLGSASLDDVSSVSDSVERKLTVDDVSPPKDLHEALPSADEGSIKSRIFSKKVHLDRRRTVSASEPLQTNLQDEINRLHARDLDTASEFSDGYFSQTETEASLASTIDHQPTHTSKGHRKPPPPPPPPESVRSSKSDWKSISAGPMNPRARRQSMSASSMLSLESSSSKRRQLAGPRLSAEAPPSTGAGVGAGAGVKQMSQGTSKASKRWI</sequence>
<reference evidence="9" key="1">
    <citation type="journal article" date="2016" name="Cytoskeleton">
        <title>Transcriptome analysis reveals a diverse family of kinesins essential for spermatogenesis in the fern Marsilea.</title>
        <authorList>
            <person name="Tomei E.J."/>
            <person name="Wolniak S.M."/>
        </authorList>
    </citation>
    <scope>NUCLEOTIDE SEQUENCE</scope>
</reference>
<dbReference type="PROSITE" id="PS50067">
    <property type="entry name" value="KINESIN_MOTOR_2"/>
    <property type="match status" value="1"/>
</dbReference>
<dbReference type="InterPro" id="IPR036872">
    <property type="entry name" value="CH_dom_sf"/>
</dbReference>